<evidence type="ECO:0000256" key="1">
    <source>
        <dbReference type="ARBA" id="ARBA00004141"/>
    </source>
</evidence>
<gene>
    <name evidence="9" type="ORF">F5878DRAFT_707490</name>
</gene>
<dbReference type="GO" id="GO:0016020">
    <property type="term" value="C:membrane"/>
    <property type="evidence" value="ECO:0007669"/>
    <property type="project" value="UniProtKB-SubCell"/>
</dbReference>
<feature type="transmembrane region" description="Helical" evidence="7">
    <location>
        <begin position="159"/>
        <end position="182"/>
    </location>
</feature>
<evidence type="ECO:0000313" key="10">
    <source>
        <dbReference type="Proteomes" id="UP001163846"/>
    </source>
</evidence>
<evidence type="ECO:0000256" key="3">
    <source>
        <dbReference type="ARBA" id="ARBA00022692"/>
    </source>
</evidence>
<feature type="transmembrane region" description="Helical" evidence="7">
    <location>
        <begin position="415"/>
        <end position="441"/>
    </location>
</feature>
<feature type="transmembrane region" description="Helical" evidence="7">
    <location>
        <begin position="496"/>
        <end position="516"/>
    </location>
</feature>
<dbReference type="AlphaFoldDB" id="A0AA38PGW4"/>
<feature type="transmembrane region" description="Helical" evidence="7">
    <location>
        <begin position="256"/>
        <end position="277"/>
    </location>
</feature>
<keyword evidence="5 7" id="KW-0472">Membrane</keyword>
<evidence type="ECO:0000259" key="8">
    <source>
        <dbReference type="PROSITE" id="PS50850"/>
    </source>
</evidence>
<dbReference type="EMBL" id="MU806006">
    <property type="protein sequence ID" value="KAJ3842410.1"/>
    <property type="molecule type" value="Genomic_DNA"/>
</dbReference>
<dbReference type="Proteomes" id="UP001163846">
    <property type="component" value="Unassembled WGS sequence"/>
</dbReference>
<dbReference type="Pfam" id="PF07690">
    <property type="entry name" value="MFS_1"/>
    <property type="match status" value="1"/>
</dbReference>
<feature type="transmembrane region" description="Helical" evidence="7">
    <location>
        <begin position="328"/>
        <end position="349"/>
    </location>
</feature>
<feature type="transmembrane region" description="Helical" evidence="7">
    <location>
        <begin position="103"/>
        <end position="122"/>
    </location>
</feature>
<feature type="transmembrane region" description="Helical" evidence="7">
    <location>
        <begin position="134"/>
        <end position="153"/>
    </location>
</feature>
<comment type="subcellular location">
    <subcellularLocation>
        <location evidence="1">Membrane</location>
        <topology evidence="1">Multi-pass membrane protein</topology>
    </subcellularLocation>
</comment>
<evidence type="ECO:0000256" key="6">
    <source>
        <dbReference type="SAM" id="MobiDB-lite"/>
    </source>
</evidence>
<dbReference type="Gene3D" id="1.20.1250.20">
    <property type="entry name" value="MFS general substrate transporter like domains"/>
    <property type="match status" value="1"/>
</dbReference>
<evidence type="ECO:0000256" key="2">
    <source>
        <dbReference type="ARBA" id="ARBA00022448"/>
    </source>
</evidence>
<accession>A0AA38PGW4</accession>
<dbReference type="InterPro" id="IPR020846">
    <property type="entry name" value="MFS_dom"/>
</dbReference>
<feature type="transmembrane region" description="Helical" evidence="7">
    <location>
        <begin position="390"/>
        <end position="409"/>
    </location>
</feature>
<sequence length="518" mass="55854">MASPDLSLKQDASSPTATICAYIDDHKTTSSTPQLRGQPQHDPEKLTNNIVDTPAQAQTLSRLRKNLILFVLSGAQFFDIYNSCAAIIALPTLGADLGFSPSALQWVLSAYTLTFAAFMLISGRLSDMFHPKPVFVAGFLVIGLLSIPIAASVNPIMTIVLRAFQGIGAAMNVPSAVAMISTSFPDHKERGRAYAIYGAFGAVGNCLGFIIGGVISSRTSWRWVFYVIAILVIPFALLSWFILPTHHDTTAKEKKGLDWSGVSSLTIGLILFVFAISQASAAGWQSAGVIAPLVLSIVMFAVFLLIEHIVKDPALPPRTWTNKNFTPLFFYGWSVYWWLFSCELQLVQIFTDLWHFSSLSAAVRCLPLGISGGATAMLTGYIASKMPRRLLLIGGQILMIVGTTLFALADDPSKYWSYIVPGMVLGNIGTAIGYVGCTIVVMEGVRKGEEGVVSAVMYTAYQIGATLGLAIVTSITLGINNHQGPDPSSQFKGYSIAFWSIVAMDGVAILVTLLFVRN</sequence>
<feature type="domain" description="Major facilitator superfamily (MFS) profile" evidence="8">
    <location>
        <begin position="68"/>
        <end position="518"/>
    </location>
</feature>
<evidence type="ECO:0000256" key="5">
    <source>
        <dbReference type="ARBA" id="ARBA00023136"/>
    </source>
</evidence>
<keyword evidence="3 7" id="KW-0812">Transmembrane</keyword>
<dbReference type="SUPFAM" id="SSF103473">
    <property type="entry name" value="MFS general substrate transporter"/>
    <property type="match status" value="1"/>
</dbReference>
<dbReference type="PROSITE" id="PS50850">
    <property type="entry name" value="MFS"/>
    <property type="match status" value="1"/>
</dbReference>
<reference evidence="9" key="1">
    <citation type="submission" date="2022-08" db="EMBL/GenBank/DDBJ databases">
        <authorList>
            <consortium name="DOE Joint Genome Institute"/>
            <person name="Min B."/>
            <person name="Riley R."/>
            <person name="Sierra-Patev S."/>
            <person name="Naranjo-Ortiz M."/>
            <person name="Looney B."/>
            <person name="Konkel Z."/>
            <person name="Slot J.C."/>
            <person name="Sakamoto Y."/>
            <person name="Steenwyk J.L."/>
            <person name="Rokas A."/>
            <person name="Carro J."/>
            <person name="Camarero S."/>
            <person name="Ferreira P."/>
            <person name="Molpeceres G."/>
            <person name="Ruiz-Duenas F.J."/>
            <person name="Serrano A."/>
            <person name="Henrissat B."/>
            <person name="Drula E."/>
            <person name="Hughes K.W."/>
            <person name="Mata J.L."/>
            <person name="Ishikawa N.K."/>
            <person name="Vargas-Isla R."/>
            <person name="Ushijima S."/>
            <person name="Smith C.A."/>
            <person name="Ahrendt S."/>
            <person name="Andreopoulos W."/>
            <person name="He G."/>
            <person name="Labutti K."/>
            <person name="Lipzen A."/>
            <person name="Ng V."/>
            <person name="Sandor L."/>
            <person name="Barry K."/>
            <person name="Martinez A.T."/>
            <person name="Xiao Y."/>
            <person name="Gibbons J.G."/>
            <person name="Terashima K."/>
            <person name="Hibbett D.S."/>
            <person name="Grigoriev I.V."/>
        </authorList>
    </citation>
    <scope>NUCLEOTIDE SEQUENCE</scope>
    <source>
        <strain evidence="9">TFB9207</strain>
    </source>
</reference>
<keyword evidence="4 7" id="KW-1133">Transmembrane helix</keyword>
<keyword evidence="10" id="KW-1185">Reference proteome</keyword>
<organism evidence="9 10">
    <name type="scientific">Lentinula raphanica</name>
    <dbReference type="NCBI Taxonomy" id="153919"/>
    <lineage>
        <taxon>Eukaryota</taxon>
        <taxon>Fungi</taxon>
        <taxon>Dikarya</taxon>
        <taxon>Basidiomycota</taxon>
        <taxon>Agaricomycotina</taxon>
        <taxon>Agaricomycetes</taxon>
        <taxon>Agaricomycetidae</taxon>
        <taxon>Agaricales</taxon>
        <taxon>Marasmiineae</taxon>
        <taxon>Omphalotaceae</taxon>
        <taxon>Lentinula</taxon>
    </lineage>
</organism>
<dbReference type="PANTHER" id="PTHR42718:SF9">
    <property type="entry name" value="MAJOR FACILITATOR SUPERFAMILY MULTIDRUG TRANSPORTER MFSC"/>
    <property type="match status" value="1"/>
</dbReference>
<evidence type="ECO:0000313" key="9">
    <source>
        <dbReference type="EMBL" id="KAJ3842410.1"/>
    </source>
</evidence>
<feature type="transmembrane region" description="Helical" evidence="7">
    <location>
        <begin position="289"/>
        <end position="307"/>
    </location>
</feature>
<feature type="region of interest" description="Disordered" evidence="6">
    <location>
        <begin position="28"/>
        <end position="47"/>
    </location>
</feature>
<evidence type="ECO:0000256" key="7">
    <source>
        <dbReference type="SAM" id="Phobius"/>
    </source>
</evidence>
<feature type="transmembrane region" description="Helical" evidence="7">
    <location>
        <begin position="67"/>
        <end position="91"/>
    </location>
</feature>
<protein>
    <submittedName>
        <fullName evidence="9">Major facilitator superfamily domain-containing protein</fullName>
    </submittedName>
</protein>
<comment type="caution">
    <text evidence="9">The sequence shown here is derived from an EMBL/GenBank/DDBJ whole genome shotgun (WGS) entry which is preliminary data.</text>
</comment>
<dbReference type="PANTHER" id="PTHR42718">
    <property type="entry name" value="MAJOR FACILITATOR SUPERFAMILY MULTIDRUG TRANSPORTER MFSC"/>
    <property type="match status" value="1"/>
</dbReference>
<proteinExistence type="predicted"/>
<name>A0AA38PGW4_9AGAR</name>
<feature type="transmembrane region" description="Helical" evidence="7">
    <location>
        <begin position="361"/>
        <end position="383"/>
    </location>
</feature>
<feature type="transmembrane region" description="Helical" evidence="7">
    <location>
        <begin position="194"/>
        <end position="217"/>
    </location>
</feature>
<dbReference type="Gene3D" id="1.20.1720.10">
    <property type="entry name" value="Multidrug resistance protein D"/>
    <property type="match status" value="1"/>
</dbReference>
<feature type="transmembrane region" description="Helical" evidence="7">
    <location>
        <begin position="453"/>
        <end position="476"/>
    </location>
</feature>
<keyword evidence="2" id="KW-0813">Transport</keyword>
<dbReference type="GO" id="GO:0022857">
    <property type="term" value="F:transmembrane transporter activity"/>
    <property type="evidence" value="ECO:0007669"/>
    <property type="project" value="InterPro"/>
</dbReference>
<dbReference type="InterPro" id="IPR011701">
    <property type="entry name" value="MFS"/>
</dbReference>
<dbReference type="InterPro" id="IPR036259">
    <property type="entry name" value="MFS_trans_sf"/>
</dbReference>
<feature type="transmembrane region" description="Helical" evidence="7">
    <location>
        <begin position="223"/>
        <end position="244"/>
    </location>
</feature>
<evidence type="ECO:0000256" key="4">
    <source>
        <dbReference type="ARBA" id="ARBA00022989"/>
    </source>
</evidence>